<sequence>MLLLKKKKGFFLAILDLTETEFSLSSDQLADVLQQKKTLLSCIEKIDHQIKEFWHSFTPILPQDIQNELEDIRKVILQILSADKKNYMLRKKELGIYEQKQYM</sequence>
<protein>
    <submittedName>
        <fullName evidence="1">Uncharacterized protein</fullName>
    </submittedName>
</protein>
<proteinExistence type="predicted"/>
<comment type="caution">
    <text evidence="1">The sequence shown here is derived from an EMBL/GenBank/DDBJ whole genome shotgun (WGS) entry which is preliminary data.</text>
</comment>
<dbReference type="Proteomes" id="UP000016064">
    <property type="component" value="Unassembled WGS sequence"/>
</dbReference>
<evidence type="ECO:0000313" key="1">
    <source>
        <dbReference type="EMBL" id="EQM62961.1"/>
    </source>
</evidence>
<name>A0ABP2XEQ9_9CHLA</name>
<organism evidence="1 2">
    <name type="scientific">Chlamydia ibidis 10-1398/6</name>
    <dbReference type="NCBI Taxonomy" id="1046581"/>
    <lineage>
        <taxon>Bacteria</taxon>
        <taxon>Pseudomonadati</taxon>
        <taxon>Chlamydiota</taxon>
        <taxon>Chlamydiia</taxon>
        <taxon>Chlamydiales</taxon>
        <taxon>Chlamydiaceae</taxon>
        <taxon>Chlamydia/Chlamydophila group</taxon>
        <taxon>Chlamydia</taxon>
    </lineage>
</organism>
<accession>A0ABP2XEQ9</accession>
<gene>
    <name evidence="1" type="ORF">H359_0237</name>
</gene>
<keyword evidence="2" id="KW-1185">Reference proteome</keyword>
<reference evidence="1 2" key="1">
    <citation type="submission" date="2013-07" db="EMBL/GenBank/DDBJ databases">
        <title>Isolation of a new Chlamydia species from the feral Sacred Ibis (Threskiornis aethiopicus): Chlamydia ibidis.</title>
        <authorList>
            <person name="Vorimore F."/>
            <person name="Hsia R.-C."/>
            <person name="Huot-Creasy H."/>
            <person name="Bastian S."/>
            <person name="Deruyter L."/>
            <person name="Passet A."/>
            <person name="Sachse K."/>
            <person name="Bavoil P."/>
            <person name="Myers G."/>
            <person name="Laroucau K."/>
        </authorList>
    </citation>
    <scope>NUCLEOTIDE SEQUENCE [LARGE SCALE GENOMIC DNA]</scope>
    <source>
        <strain evidence="1 2">10-1398/6</strain>
    </source>
</reference>
<dbReference type="EMBL" id="APJW01000001">
    <property type="protein sequence ID" value="EQM62961.1"/>
    <property type="molecule type" value="Genomic_DNA"/>
</dbReference>
<evidence type="ECO:0000313" key="2">
    <source>
        <dbReference type="Proteomes" id="UP000016064"/>
    </source>
</evidence>